<evidence type="ECO:0000313" key="2">
    <source>
        <dbReference type="Proteomes" id="UP000054538"/>
    </source>
</evidence>
<evidence type="ECO:0000313" key="1">
    <source>
        <dbReference type="EMBL" id="KIK94857.1"/>
    </source>
</evidence>
<reference evidence="2" key="2">
    <citation type="submission" date="2015-01" db="EMBL/GenBank/DDBJ databases">
        <title>Evolutionary Origins and Diversification of the Mycorrhizal Mutualists.</title>
        <authorList>
            <consortium name="DOE Joint Genome Institute"/>
            <consortium name="Mycorrhizal Genomics Consortium"/>
            <person name="Kohler A."/>
            <person name="Kuo A."/>
            <person name="Nagy L.G."/>
            <person name="Floudas D."/>
            <person name="Copeland A."/>
            <person name="Barry K.W."/>
            <person name="Cichocki N."/>
            <person name="Veneault-Fourrey C."/>
            <person name="LaButti K."/>
            <person name="Lindquist E.A."/>
            <person name="Lipzen A."/>
            <person name="Lundell T."/>
            <person name="Morin E."/>
            <person name="Murat C."/>
            <person name="Riley R."/>
            <person name="Ohm R."/>
            <person name="Sun H."/>
            <person name="Tunlid A."/>
            <person name="Henrissat B."/>
            <person name="Grigoriev I.V."/>
            <person name="Hibbett D.S."/>
            <person name="Martin F."/>
        </authorList>
    </citation>
    <scope>NUCLEOTIDE SEQUENCE [LARGE SCALE GENOMIC DNA]</scope>
    <source>
        <strain evidence="2">Ve08.2h10</strain>
    </source>
</reference>
<dbReference type="AlphaFoldDB" id="A0A0D0DCB5"/>
<name>A0A0D0DCB5_9AGAM</name>
<dbReference type="EMBL" id="KN825080">
    <property type="protein sequence ID" value="KIK94857.1"/>
    <property type="molecule type" value="Genomic_DNA"/>
</dbReference>
<keyword evidence="2" id="KW-1185">Reference proteome</keyword>
<protein>
    <submittedName>
        <fullName evidence="1">Uncharacterized protein</fullName>
    </submittedName>
</protein>
<sequence>MAAGSKKRKKPSDSINNAAVTQGSKAKWLGACTKLPAQDAPGWGSLMIAYIKKA</sequence>
<dbReference type="Proteomes" id="UP000054538">
    <property type="component" value="Unassembled WGS sequence"/>
</dbReference>
<dbReference type="HOGENOM" id="CLU_3050983_0_0_1"/>
<proteinExistence type="predicted"/>
<organism evidence="1 2">
    <name type="scientific">Paxillus rubicundulus Ve08.2h10</name>
    <dbReference type="NCBI Taxonomy" id="930991"/>
    <lineage>
        <taxon>Eukaryota</taxon>
        <taxon>Fungi</taxon>
        <taxon>Dikarya</taxon>
        <taxon>Basidiomycota</taxon>
        <taxon>Agaricomycotina</taxon>
        <taxon>Agaricomycetes</taxon>
        <taxon>Agaricomycetidae</taxon>
        <taxon>Boletales</taxon>
        <taxon>Paxilineae</taxon>
        <taxon>Paxillaceae</taxon>
        <taxon>Paxillus</taxon>
    </lineage>
</organism>
<dbReference type="InParanoid" id="A0A0D0DCB5"/>
<reference evidence="1 2" key="1">
    <citation type="submission" date="2014-04" db="EMBL/GenBank/DDBJ databases">
        <authorList>
            <consortium name="DOE Joint Genome Institute"/>
            <person name="Kuo A."/>
            <person name="Kohler A."/>
            <person name="Jargeat P."/>
            <person name="Nagy L.G."/>
            <person name="Floudas D."/>
            <person name="Copeland A."/>
            <person name="Barry K.W."/>
            <person name="Cichocki N."/>
            <person name="Veneault-Fourrey C."/>
            <person name="LaButti K."/>
            <person name="Lindquist E.A."/>
            <person name="Lipzen A."/>
            <person name="Lundell T."/>
            <person name="Morin E."/>
            <person name="Murat C."/>
            <person name="Sun H."/>
            <person name="Tunlid A."/>
            <person name="Henrissat B."/>
            <person name="Grigoriev I.V."/>
            <person name="Hibbett D.S."/>
            <person name="Martin F."/>
            <person name="Nordberg H.P."/>
            <person name="Cantor M.N."/>
            <person name="Hua S.X."/>
        </authorList>
    </citation>
    <scope>NUCLEOTIDE SEQUENCE [LARGE SCALE GENOMIC DNA]</scope>
    <source>
        <strain evidence="1 2">Ve08.2h10</strain>
    </source>
</reference>
<gene>
    <name evidence="1" type="ORF">PAXRUDRAFT_11801</name>
</gene>
<accession>A0A0D0DCB5</accession>